<accession>A0ABP7SD30</accession>
<comment type="caution">
    <text evidence="2">The sequence shown here is derived from an EMBL/GenBank/DDBJ whole genome shotgun (WGS) entry which is preliminary data.</text>
</comment>
<gene>
    <name evidence="2" type="ORF">GCM10022247_35260</name>
</gene>
<name>A0ABP7SD30_9PSEU</name>
<dbReference type="InterPro" id="IPR007278">
    <property type="entry name" value="DUF397"/>
</dbReference>
<dbReference type="EMBL" id="BAABAL010000012">
    <property type="protein sequence ID" value="GAA4010058.1"/>
    <property type="molecule type" value="Genomic_DNA"/>
</dbReference>
<sequence length="78" mass="8410">MTNDDVLRALAASTNWRTATASKENGSGCVEFGTAMGMVGIRDSKLGAASPILAFTPHQWSRFLDTLKDQRPPQQTDA</sequence>
<feature type="domain" description="DUF397" evidence="1">
    <location>
        <begin position="15"/>
        <end position="68"/>
    </location>
</feature>
<protein>
    <recommendedName>
        <fullName evidence="1">DUF397 domain-containing protein</fullName>
    </recommendedName>
</protein>
<dbReference type="Pfam" id="PF04149">
    <property type="entry name" value="DUF397"/>
    <property type="match status" value="1"/>
</dbReference>
<organism evidence="2 3">
    <name type="scientific">Allokutzneria multivorans</name>
    <dbReference type="NCBI Taxonomy" id="1142134"/>
    <lineage>
        <taxon>Bacteria</taxon>
        <taxon>Bacillati</taxon>
        <taxon>Actinomycetota</taxon>
        <taxon>Actinomycetes</taxon>
        <taxon>Pseudonocardiales</taxon>
        <taxon>Pseudonocardiaceae</taxon>
        <taxon>Allokutzneria</taxon>
    </lineage>
</organism>
<reference evidence="3" key="1">
    <citation type="journal article" date="2019" name="Int. J. Syst. Evol. Microbiol.">
        <title>The Global Catalogue of Microorganisms (GCM) 10K type strain sequencing project: providing services to taxonomists for standard genome sequencing and annotation.</title>
        <authorList>
            <consortium name="The Broad Institute Genomics Platform"/>
            <consortium name="The Broad Institute Genome Sequencing Center for Infectious Disease"/>
            <person name="Wu L."/>
            <person name="Ma J."/>
        </authorList>
    </citation>
    <scope>NUCLEOTIDE SEQUENCE [LARGE SCALE GENOMIC DNA]</scope>
    <source>
        <strain evidence="3">JCM 17342</strain>
    </source>
</reference>
<evidence type="ECO:0000313" key="3">
    <source>
        <dbReference type="Proteomes" id="UP001501747"/>
    </source>
</evidence>
<proteinExistence type="predicted"/>
<dbReference type="RefSeq" id="WP_344876057.1">
    <property type="nucleotide sequence ID" value="NZ_BAABAL010000012.1"/>
</dbReference>
<keyword evidence="3" id="KW-1185">Reference proteome</keyword>
<evidence type="ECO:0000313" key="2">
    <source>
        <dbReference type="EMBL" id="GAA4010058.1"/>
    </source>
</evidence>
<dbReference type="Proteomes" id="UP001501747">
    <property type="component" value="Unassembled WGS sequence"/>
</dbReference>
<evidence type="ECO:0000259" key="1">
    <source>
        <dbReference type="Pfam" id="PF04149"/>
    </source>
</evidence>